<reference evidence="1 2" key="1">
    <citation type="submission" date="2019-08" db="EMBL/GenBank/DDBJ databases">
        <title>Pedobacter sp. nov., isolated from Han river, South Korea.</title>
        <authorList>
            <person name="Lee D.-H."/>
            <person name="Kim Y.-S."/>
            <person name="Hwang E.-M."/>
            <person name="Le Tran T.C."/>
            <person name="Cha C.-J."/>
        </authorList>
    </citation>
    <scope>NUCLEOTIDE SEQUENCE [LARGE SCALE GENOMIC DNA]</scope>
    <source>
        <strain evidence="1 2">CJ43</strain>
    </source>
</reference>
<dbReference type="InterPro" id="IPR043129">
    <property type="entry name" value="ATPase_NBD"/>
</dbReference>
<evidence type="ECO:0000313" key="2">
    <source>
        <dbReference type="Proteomes" id="UP000323653"/>
    </source>
</evidence>
<name>A0A5C0VJS6_9SPHI</name>
<keyword evidence="1" id="KW-0418">Kinase</keyword>
<gene>
    <name evidence="1" type="ORF">FYC62_05890</name>
</gene>
<dbReference type="InterPro" id="IPR052519">
    <property type="entry name" value="Euk-type_GlcNAc_Kinase"/>
</dbReference>
<evidence type="ECO:0000313" key="1">
    <source>
        <dbReference type="EMBL" id="QEK51254.1"/>
    </source>
</evidence>
<dbReference type="Proteomes" id="UP000323653">
    <property type="component" value="Chromosome"/>
</dbReference>
<dbReference type="KEGG" id="pej:FYC62_05890"/>
<dbReference type="Gene3D" id="1.10.720.160">
    <property type="match status" value="1"/>
</dbReference>
<dbReference type="CDD" id="cd24079">
    <property type="entry name" value="ASKHA_NBD_PG1100-like"/>
    <property type="match status" value="1"/>
</dbReference>
<dbReference type="Gene3D" id="3.30.420.40">
    <property type="match status" value="2"/>
</dbReference>
<dbReference type="AlphaFoldDB" id="A0A5C0VJS6"/>
<keyword evidence="1" id="KW-0808">Transferase</keyword>
<organism evidence="1 2">
    <name type="scientific">Pedobacter aquae</name>
    <dbReference type="NCBI Taxonomy" id="2605747"/>
    <lineage>
        <taxon>Bacteria</taxon>
        <taxon>Pseudomonadati</taxon>
        <taxon>Bacteroidota</taxon>
        <taxon>Sphingobacteriia</taxon>
        <taxon>Sphingobacteriales</taxon>
        <taxon>Sphingobacteriaceae</taxon>
        <taxon>Pedobacter</taxon>
    </lineage>
</organism>
<dbReference type="PANTHER" id="PTHR43190:SF3">
    <property type="entry name" value="N-ACETYL-D-GLUCOSAMINE KINASE"/>
    <property type="match status" value="1"/>
</dbReference>
<dbReference type="EMBL" id="CP043329">
    <property type="protein sequence ID" value="QEK51254.1"/>
    <property type="molecule type" value="Genomic_DNA"/>
</dbReference>
<dbReference type="SUPFAM" id="SSF53067">
    <property type="entry name" value="Actin-like ATPase domain"/>
    <property type="match status" value="2"/>
</dbReference>
<dbReference type="PANTHER" id="PTHR43190">
    <property type="entry name" value="N-ACETYL-D-GLUCOSAMINE KINASE"/>
    <property type="match status" value="1"/>
</dbReference>
<dbReference type="RefSeq" id="WP_149074285.1">
    <property type="nucleotide sequence ID" value="NZ_CP043329.1"/>
</dbReference>
<proteinExistence type="predicted"/>
<accession>A0A5C0VJS6</accession>
<protein>
    <submittedName>
        <fullName evidence="1">N-acetylglucosamine kinase</fullName>
    </submittedName>
</protein>
<sequence>MILIADSGSTKTSWCYLQPGKEHIYFNTEGFNPYYVDSKYIADAITNHLPADINVTQVAAIYFYGAGCSTDKIPVVAQALQSVFKHAENISVQSDLLAAARSVLGNQAGFVAILGTGTNSCLFDGEKMVYQVDSLGFVLGDEGSGAYLGKQLLIAYCRALLPKDLQELFWDTFKITPDEVINQIYTKPLPNRFSASFSRFVGEHIAHPYIIDLVKNAFRALFTNIICHYPDYQKYSFNCVGSVAHNYLPFLIEVAAEFNMSVGNVIRNPIDGLIKYHETFMNKDQVV</sequence>
<keyword evidence="2" id="KW-1185">Reference proteome</keyword>
<dbReference type="GO" id="GO:0016301">
    <property type="term" value="F:kinase activity"/>
    <property type="evidence" value="ECO:0007669"/>
    <property type="project" value="UniProtKB-KW"/>
</dbReference>